<dbReference type="PANTHER" id="PTHR48079:SF6">
    <property type="entry name" value="NAD(P)-BINDING DOMAIN-CONTAINING PROTEIN-RELATED"/>
    <property type="match status" value="1"/>
</dbReference>
<dbReference type="PANTHER" id="PTHR48079">
    <property type="entry name" value="PROTEIN YEEZ"/>
    <property type="match status" value="1"/>
</dbReference>
<gene>
    <name evidence="2" type="ORF">B0G62_10816</name>
</gene>
<name>A0A2S4M7C2_9BURK</name>
<accession>A0A2S4M7C2</accession>
<comment type="caution">
    <text evidence="2">The sequence shown here is derived from an EMBL/GenBank/DDBJ whole genome shotgun (WGS) entry which is preliminary data.</text>
</comment>
<dbReference type="Proteomes" id="UP000237381">
    <property type="component" value="Unassembled WGS sequence"/>
</dbReference>
<dbReference type="Pfam" id="PF01370">
    <property type="entry name" value="Epimerase"/>
    <property type="match status" value="1"/>
</dbReference>
<organism evidence="2 3">
    <name type="scientific">Paraburkholderia eburnea</name>
    <dbReference type="NCBI Taxonomy" id="1189126"/>
    <lineage>
        <taxon>Bacteria</taxon>
        <taxon>Pseudomonadati</taxon>
        <taxon>Pseudomonadota</taxon>
        <taxon>Betaproteobacteria</taxon>
        <taxon>Burkholderiales</taxon>
        <taxon>Burkholderiaceae</taxon>
        <taxon>Paraburkholderia</taxon>
    </lineage>
</organism>
<dbReference type="SUPFAM" id="SSF51735">
    <property type="entry name" value="NAD(P)-binding Rossmann-fold domains"/>
    <property type="match status" value="1"/>
</dbReference>
<evidence type="ECO:0000313" key="2">
    <source>
        <dbReference type="EMBL" id="POR50525.1"/>
    </source>
</evidence>
<dbReference type="GO" id="GO:0004029">
    <property type="term" value="F:aldehyde dehydrogenase (NAD+) activity"/>
    <property type="evidence" value="ECO:0007669"/>
    <property type="project" value="TreeGrafter"/>
</dbReference>
<dbReference type="RefSeq" id="WP_103705227.1">
    <property type="nucleotide sequence ID" value="NZ_PQGA01000008.1"/>
</dbReference>
<keyword evidence="3" id="KW-1185">Reference proteome</keyword>
<evidence type="ECO:0000259" key="1">
    <source>
        <dbReference type="Pfam" id="PF01370"/>
    </source>
</evidence>
<reference evidence="2 3" key="1">
    <citation type="submission" date="2018-01" db="EMBL/GenBank/DDBJ databases">
        <title>Genomic Encyclopedia of Type Strains, Phase III (KMG-III): the genomes of soil and plant-associated and newly described type strains.</title>
        <authorList>
            <person name="Whitman W."/>
        </authorList>
    </citation>
    <scope>NUCLEOTIDE SEQUENCE [LARGE SCALE GENOMIC DNA]</scope>
    <source>
        <strain evidence="2 3">JCM 18070</strain>
    </source>
</reference>
<dbReference type="AlphaFoldDB" id="A0A2S4M7C2"/>
<dbReference type="Gene3D" id="3.40.50.720">
    <property type="entry name" value="NAD(P)-binding Rossmann-like Domain"/>
    <property type="match status" value="1"/>
</dbReference>
<proteinExistence type="predicted"/>
<sequence length="316" mass="33047">MKTRILVLGANGYVGRRVIQALAATDWAEPIAAGRRATAGVRAVDATDAASLGAALADVDGLVNCVAGAPATIVANARALRAALDARNAAIPVVYFSSMAVYGGAVGHIDEEAALNGESAYGIAKTEAEQILASCPSVTVLRPGCIYGGGSPQWSVRIAQLLHARRLGDLGAAGDACSNLVHIDDVVRVVLAALRTPSAAGRAYNLAMSDAPRWNEYFIAYARALGATPVGRIGARRLKFETRVLAPALKIAEIAGRKVGVRRLPPPVPPSLARLWQQDIRLDARRAEQAFGLAWTPWQATLQAEAQGQSVTDSAS</sequence>
<protein>
    <submittedName>
        <fullName evidence="2">Nucleoside-diphosphate-sugar epimerase</fullName>
    </submittedName>
</protein>
<feature type="domain" description="NAD-dependent epimerase/dehydratase" evidence="1">
    <location>
        <begin position="5"/>
        <end position="207"/>
    </location>
</feature>
<dbReference type="EMBL" id="PQGA01000008">
    <property type="protein sequence ID" value="POR50525.1"/>
    <property type="molecule type" value="Genomic_DNA"/>
</dbReference>
<dbReference type="OrthoDB" id="5292533at2"/>
<dbReference type="GO" id="GO:0005737">
    <property type="term" value="C:cytoplasm"/>
    <property type="evidence" value="ECO:0007669"/>
    <property type="project" value="TreeGrafter"/>
</dbReference>
<dbReference type="InterPro" id="IPR051783">
    <property type="entry name" value="NAD(P)-dependent_oxidoreduct"/>
</dbReference>
<dbReference type="InterPro" id="IPR036291">
    <property type="entry name" value="NAD(P)-bd_dom_sf"/>
</dbReference>
<evidence type="ECO:0000313" key="3">
    <source>
        <dbReference type="Proteomes" id="UP000237381"/>
    </source>
</evidence>
<dbReference type="InterPro" id="IPR001509">
    <property type="entry name" value="Epimerase_deHydtase"/>
</dbReference>